<name>A0A0P6WUK2_9CHLR</name>
<gene>
    <name evidence="4" type="ORF">ADM99_07065</name>
</gene>
<dbReference type="EMBL" id="LGCK01000007">
    <property type="protein sequence ID" value="KPL72819.1"/>
    <property type="molecule type" value="Genomic_DNA"/>
</dbReference>
<dbReference type="STRING" id="229920.ADM99_07065"/>
<proteinExistence type="inferred from homology"/>
<dbReference type="GO" id="GO:0005975">
    <property type="term" value="P:carbohydrate metabolic process"/>
    <property type="evidence" value="ECO:0007669"/>
    <property type="project" value="InterPro"/>
</dbReference>
<organism evidence="4 5">
    <name type="scientific">Leptolinea tardivitalis</name>
    <dbReference type="NCBI Taxonomy" id="229920"/>
    <lineage>
        <taxon>Bacteria</taxon>
        <taxon>Bacillati</taxon>
        <taxon>Chloroflexota</taxon>
        <taxon>Anaerolineae</taxon>
        <taxon>Anaerolineales</taxon>
        <taxon>Anaerolineaceae</taxon>
        <taxon>Leptolinea</taxon>
    </lineage>
</organism>
<keyword evidence="5" id="KW-1185">Reference proteome</keyword>
<dbReference type="GO" id="GO:0004476">
    <property type="term" value="F:mannose-6-phosphate isomerase activity"/>
    <property type="evidence" value="ECO:0007669"/>
    <property type="project" value="InterPro"/>
</dbReference>
<evidence type="ECO:0000259" key="3">
    <source>
        <dbReference type="Pfam" id="PF10432"/>
    </source>
</evidence>
<comment type="caution">
    <text evidence="4">The sequence shown here is derived from an EMBL/GenBank/DDBJ whole genome shotgun (WGS) entry which is preliminary data.</text>
</comment>
<dbReference type="InterPro" id="IPR046348">
    <property type="entry name" value="SIS_dom_sf"/>
</dbReference>
<dbReference type="GO" id="GO:0097367">
    <property type="term" value="F:carbohydrate derivative binding"/>
    <property type="evidence" value="ECO:0007669"/>
    <property type="project" value="InterPro"/>
</dbReference>
<dbReference type="Proteomes" id="UP000050430">
    <property type="component" value="Unassembled WGS sequence"/>
</dbReference>
<keyword evidence="2" id="KW-0413">Isomerase</keyword>
<dbReference type="SUPFAM" id="SSF53697">
    <property type="entry name" value="SIS domain"/>
    <property type="match status" value="1"/>
</dbReference>
<dbReference type="AlphaFoldDB" id="A0A0P6WUK2"/>
<evidence type="ECO:0000313" key="5">
    <source>
        <dbReference type="Proteomes" id="UP000050430"/>
    </source>
</evidence>
<dbReference type="Pfam" id="PF10432">
    <property type="entry name" value="bact-PGI_C"/>
    <property type="match status" value="1"/>
</dbReference>
<dbReference type="OrthoDB" id="9771734at2"/>
<dbReference type="Gene3D" id="3.40.50.10490">
    <property type="entry name" value="Glucose-6-phosphate isomerase like protein, domain 1"/>
    <property type="match status" value="2"/>
</dbReference>
<reference evidence="4 5" key="1">
    <citation type="submission" date="2015-07" db="EMBL/GenBank/DDBJ databases">
        <title>Genome sequence of Leptolinea tardivitalis DSM 16556.</title>
        <authorList>
            <person name="Hemp J."/>
            <person name="Ward L.M."/>
            <person name="Pace L.A."/>
            <person name="Fischer W.W."/>
        </authorList>
    </citation>
    <scope>NUCLEOTIDE SEQUENCE [LARGE SCALE GENOMIC DNA]</scope>
    <source>
        <strain evidence="4 5">YMTK-2</strain>
    </source>
</reference>
<dbReference type="RefSeq" id="WP_062421072.1">
    <property type="nucleotide sequence ID" value="NZ_BBYA01000008.1"/>
</dbReference>
<evidence type="ECO:0000313" key="4">
    <source>
        <dbReference type="EMBL" id="KPL72819.1"/>
    </source>
</evidence>
<evidence type="ECO:0000256" key="1">
    <source>
        <dbReference type="ARBA" id="ARBA00010523"/>
    </source>
</evidence>
<feature type="domain" description="Bifunctional glucose-6-phosphate/mannose-6-phosphate isomerase C-terminal" evidence="3">
    <location>
        <begin position="200"/>
        <end position="345"/>
    </location>
</feature>
<accession>A0A0P6WUK2</accession>
<sequence length="353" mass="39265">MNLDDLTEMKSVDEKDLAGSLRCLPESIIKAWNIGLSQNLIFQNEINHILLCGTGSGLIAARLLQSFLSASCSTPVSIHDDFSFPKWVNNPKILVILISEQGDEPGLIRFLQKLHQTTCQTVVVSTTGLLIELAKEQNKPVFTYSYSGTKRTSIGFHFFIPLAILSKAGIIQVTSDEIQFVCEQLQKTIQSIDLEIPVAQNPAKRMAGQFLNRWVTLFGSGIMAAVAEYWKAQINMNGKAWAQVEKIPEACHSTVGGIYFPADQLSHMMTLFIQSGFDHPTHHVISEEVRKMFMVEGFNTDFYEAPGESVLSCMWNAILYGGYISYYLAMAYDIDPSQVPGVDEMEGFIASLD</sequence>
<dbReference type="InterPro" id="IPR019490">
    <property type="entry name" value="Glu6P/Mann6P_isomerase_C"/>
</dbReference>
<dbReference type="GO" id="GO:0004347">
    <property type="term" value="F:glucose-6-phosphate isomerase activity"/>
    <property type="evidence" value="ECO:0007669"/>
    <property type="project" value="InterPro"/>
</dbReference>
<dbReference type="GO" id="GO:1901135">
    <property type="term" value="P:carbohydrate derivative metabolic process"/>
    <property type="evidence" value="ECO:0007669"/>
    <property type="project" value="InterPro"/>
</dbReference>
<comment type="similarity">
    <text evidence="1">Belongs to the PGI/PMI family.</text>
</comment>
<protein>
    <recommendedName>
        <fullName evidence="3">Bifunctional glucose-6-phosphate/mannose-6-phosphate isomerase C-terminal domain-containing protein</fullName>
    </recommendedName>
</protein>
<evidence type="ECO:0000256" key="2">
    <source>
        <dbReference type="ARBA" id="ARBA00023235"/>
    </source>
</evidence>
<dbReference type="CDD" id="cd05637">
    <property type="entry name" value="SIS_PGI_PMI_2"/>
    <property type="match status" value="1"/>
</dbReference>